<evidence type="ECO:0000313" key="3">
    <source>
        <dbReference type="EMBL" id="MCE7009668.1"/>
    </source>
</evidence>
<gene>
    <name evidence="3" type="primary">cei</name>
    <name evidence="3" type="ORF">LWC34_43700</name>
</gene>
<dbReference type="InterPro" id="IPR027381">
    <property type="entry name" value="LytR/CpsA/Psr_C"/>
</dbReference>
<evidence type="ECO:0000259" key="2">
    <source>
        <dbReference type="Pfam" id="PF13399"/>
    </source>
</evidence>
<dbReference type="Proteomes" id="UP001521150">
    <property type="component" value="Unassembled WGS sequence"/>
</dbReference>
<evidence type="ECO:0000256" key="1">
    <source>
        <dbReference type="SAM" id="MobiDB-lite"/>
    </source>
</evidence>
<dbReference type="Pfam" id="PF13399">
    <property type="entry name" value="LytR_C"/>
    <property type="match status" value="1"/>
</dbReference>
<protein>
    <submittedName>
        <fullName evidence="3">Envelope integrity protein Cei</fullName>
    </submittedName>
</protein>
<reference evidence="3 4" key="1">
    <citation type="submission" date="2021-12" db="EMBL/GenBank/DDBJ databases">
        <title>Genome sequence of Kibdelosporangium philippinense ATCC 49844.</title>
        <authorList>
            <person name="Fedorov E.A."/>
            <person name="Omeragic M."/>
            <person name="Shalygina K.F."/>
            <person name="Maclea K.S."/>
        </authorList>
    </citation>
    <scope>NUCLEOTIDE SEQUENCE [LARGE SCALE GENOMIC DNA]</scope>
    <source>
        <strain evidence="3 4">ATCC 49844</strain>
    </source>
</reference>
<dbReference type="Gene3D" id="3.30.70.2390">
    <property type="match status" value="1"/>
</dbReference>
<name>A0ABS8ZPH5_9PSEU</name>
<keyword evidence="4" id="KW-1185">Reference proteome</keyword>
<feature type="region of interest" description="Disordered" evidence="1">
    <location>
        <begin position="27"/>
        <end position="61"/>
    </location>
</feature>
<feature type="domain" description="LytR/CpsA/Psr regulator C-terminal" evidence="2">
    <location>
        <begin position="68"/>
        <end position="158"/>
    </location>
</feature>
<dbReference type="EMBL" id="JAJVCN010000004">
    <property type="protein sequence ID" value="MCE7009668.1"/>
    <property type="molecule type" value="Genomic_DNA"/>
</dbReference>
<proteinExistence type="predicted"/>
<evidence type="ECO:0000313" key="4">
    <source>
        <dbReference type="Proteomes" id="UP001521150"/>
    </source>
</evidence>
<accession>A0ABS8ZPH5</accession>
<sequence length="213" mass="22738">MLLLLGLTAGIVWLNVANKEPEVQGVRCDPGLPATAAPGESAPPAPPQPGEHIDQTGLDQTSAAPPEQVTVKVLNASTQRGEAAQVTENLKQLNFTQIGTPSEDPQYPSKDMTCRGQIRFGQQGAAAARTLSLLEPCLELVKDNRQDASVEMVIGRKFDELAIRPETRQILRLLSEWGAQHPPQSGGLQSVEANAGPQIDQALIDAIRRAPCG</sequence>
<organism evidence="3 4">
    <name type="scientific">Kibdelosporangium philippinense</name>
    <dbReference type="NCBI Taxonomy" id="211113"/>
    <lineage>
        <taxon>Bacteria</taxon>
        <taxon>Bacillati</taxon>
        <taxon>Actinomycetota</taxon>
        <taxon>Actinomycetes</taxon>
        <taxon>Pseudonocardiales</taxon>
        <taxon>Pseudonocardiaceae</taxon>
        <taxon>Kibdelosporangium</taxon>
    </lineage>
</organism>
<comment type="caution">
    <text evidence="3">The sequence shown here is derived from an EMBL/GenBank/DDBJ whole genome shotgun (WGS) entry which is preliminary data.</text>
</comment>
<dbReference type="NCBIfam" id="NF035953">
    <property type="entry name" value="integrity_Cei"/>
    <property type="match status" value="1"/>
</dbReference>